<evidence type="ECO:0000259" key="2">
    <source>
        <dbReference type="SMART" id="SM00906"/>
    </source>
</evidence>
<dbReference type="SMART" id="SM00906">
    <property type="entry name" value="Fungal_trans"/>
    <property type="match status" value="1"/>
</dbReference>
<dbReference type="InterPro" id="IPR052761">
    <property type="entry name" value="Fungal_Detox/Toxin_TFs"/>
</dbReference>
<dbReference type="GO" id="GO:0008270">
    <property type="term" value="F:zinc ion binding"/>
    <property type="evidence" value="ECO:0007669"/>
    <property type="project" value="InterPro"/>
</dbReference>
<keyword evidence="1" id="KW-0539">Nucleus</keyword>
<dbReference type="InParanoid" id="A0A0C3DBP7"/>
<reference evidence="4" key="2">
    <citation type="submission" date="2015-01" db="EMBL/GenBank/DDBJ databases">
        <title>Evolutionary Origins and Diversification of the Mycorrhizal Mutualists.</title>
        <authorList>
            <consortium name="DOE Joint Genome Institute"/>
            <consortium name="Mycorrhizal Genomics Consortium"/>
            <person name="Kohler A."/>
            <person name="Kuo A."/>
            <person name="Nagy L.G."/>
            <person name="Floudas D."/>
            <person name="Copeland A."/>
            <person name="Barry K.W."/>
            <person name="Cichocki N."/>
            <person name="Veneault-Fourrey C."/>
            <person name="LaButti K."/>
            <person name="Lindquist E.A."/>
            <person name="Lipzen A."/>
            <person name="Lundell T."/>
            <person name="Morin E."/>
            <person name="Murat C."/>
            <person name="Riley R."/>
            <person name="Ohm R."/>
            <person name="Sun H."/>
            <person name="Tunlid A."/>
            <person name="Henrissat B."/>
            <person name="Grigoriev I.V."/>
            <person name="Hibbett D.S."/>
            <person name="Martin F."/>
        </authorList>
    </citation>
    <scope>NUCLEOTIDE SEQUENCE [LARGE SCALE GENOMIC DNA]</scope>
    <source>
        <strain evidence="4">Zn</strain>
    </source>
</reference>
<dbReference type="Proteomes" id="UP000054321">
    <property type="component" value="Unassembled WGS sequence"/>
</dbReference>
<dbReference type="OrthoDB" id="4161332at2759"/>
<protein>
    <recommendedName>
        <fullName evidence="2">Xylanolytic transcriptional activator regulatory domain-containing protein</fullName>
    </recommendedName>
</protein>
<reference evidence="3 4" key="1">
    <citation type="submission" date="2014-04" db="EMBL/GenBank/DDBJ databases">
        <authorList>
            <consortium name="DOE Joint Genome Institute"/>
            <person name="Kuo A."/>
            <person name="Martino E."/>
            <person name="Perotto S."/>
            <person name="Kohler A."/>
            <person name="Nagy L.G."/>
            <person name="Floudas D."/>
            <person name="Copeland A."/>
            <person name="Barry K.W."/>
            <person name="Cichocki N."/>
            <person name="Veneault-Fourrey C."/>
            <person name="LaButti K."/>
            <person name="Lindquist E.A."/>
            <person name="Lipzen A."/>
            <person name="Lundell T."/>
            <person name="Morin E."/>
            <person name="Murat C."/>
            <person name="Sun H."/>
            <person name="Tunlid A."/>
            <person name="Henrissat B."/>
            <person name="Grigoriev I.V."/>
            <person name="Hibbett D.S."/>
            <person name="Martin F."/>
            <person name="Nordberg H.P."/>
            <person name="Cantor M.N."/>
            <person name="Hua S.X."/>
        </authorList>
    </citation>
    <scope>NUCLEOTIDE SEQUENCE [LARGE SCALE GENOMIC DNA]</scope>
    <source>
        <strain evidence="3 4">Zn</strain>
    </source>
</reference>
<dbReference type="Pfam" id="PF04082">
    <property type="entry name" value="Fungal_trans"/>
    <property type="match status" value="1"/>
</dbReference>
<feature type="domain" description="Xylanolytic transcriptional activator regulatory" evidence="2">
    <location>
        <begin position="125"/>
        <end position="201"/>
    </location>
</feature>
<dbReference type="GO" id="GO:0003677">
    <property type="term" value="F:DNA binding"/>
    <property type="evidence" value="ECO:0007669"/>
    <property type="project" value="InterPro"/>
</dbReference>
<dbReference type="EMBL" id="KN832870">
    <property type="protein sequence ID" value="KIN08764.1"/>
    <property type="molecule type" value="Genomic_DNA"/>
</dbReference>
<evidence type="ECO:0000256" key="1">
    <source>
        <dbReference type="ARBA" id="ARBA00023242"/>
    </source>
</evidence>
<dbReference type="PANTHER" id="PTHR47425">
    <property type="entry name" value="FARB-RELATED"/>
    <property type="match status" value="1"/>
</dbReference>
<keyword evidence="4" id="KW-1185">Reference proteome</keyword>
<dbReference type="AlphaFoldDB" id="A0A0C3DBP7"/>
<dbReference type="STRING" id="913774.A0A0C3DBP7"/>
<dbReference type="PANTHER" id="PTHR47425:SF3">
    <property type="entry name" value="ZN(II)2CYS6 TRANSCRIPTION FACTOR (EUROFUNG)"/>
    <property type="match status" value="1"/>
</dbReference>
<dbReference type="CDD" id="cd12148">
    <property type="entry name" value="fungal_TF_MHR"/>
    <property type="match status" value="1"/>
</dbReference>
<evidence type="ECO:0000313" key="3">
    <source>
        <dbReference type="EMBL" id="KIN08764.1"/>
    </source>
</evidence>
<name>A0A0C3DBP7_OIDMZ</name>
<proteinExistence type="predicted"/>
<dbReference type="HOGENOM" id="CLU_006329_3_0_1"/>
<accession>A0A0C3DBP7</accession>
<sequence length="294" mass="33544">MRHQGIFAILPDDVCDELICCYFQHVHFFLPVIDAASFLNEYTSNGSQSLNPLLFWSMLLAAANFAEAGVLQRAGFSSRKAMKSAMYERAKCLYDLDRGTDKLILIQSVLLLGFWYTDPQDHTGAWYWIGIAISLSQSIGLHRSPRSTSRTQQPSQARQSLMRRIWWTCLVRDRWVSLAKGRPMRIHSEDCDSPWPVAHDILDELESVSILAREKFIPVDSGNLAKMWIQLVSISDILGGILRLHYRANGPAPCIRDIDRYAEELQDCLQEDFSSDDMSDILRGQAYQLGLFHQ</sequence>
<gene>
    <name evidence="3" type="ORF">OIDMADRAFT_100406</name>
</gene>
<organism evidence="3 4">
    <name type="scientific">Oidiodendron maius (strain Zn)</name>
    <dbReference type="NCBI Taxonomy" id="913774"/>
    <lineage>
        <taxon>Eukaryota</taxon>
        <taxon>Fungi</taxon>
        <taxon>Dikarya</taxon>
        <taxon>Ascomycota</taxon>
        <taxon>Pezizomycotina</taxon>
        <taxon>Leotiomycetes</taxon>
        <taxon>Leotiomycetes incertae sedis</taxon>
        <taxon>Myxotrichaceae</taxon>
        <taxon>Oidiodendron</taxon>
    </lineage>
</organism>
<evidence type="ECO:0000313" key="4">
    <source>
        <dbReference type="Proteomes" id="UP000054321"/>
    </source>
</evidence>
<dbReference type="GO" id="GO:0006351">
    <property type="term" value="P:DNA-templated transcription"/>
    <property type="evidence" value="ECO:0007669"/>
    <property type="project" value="InterPro"/>
</dbReference>
<dbReference type="InterPro" id="IPR007219">
    <property type="entry name" value="XnlR_reg_dom"/>
</dbReference>